<evidence type="ECO:0000313" key="2">
    <source>
        <dbReference type="Proteomes" id="UP001055439"/>
    </source>
</evidence>
<proteinExistence type="predicted"/>
<gene>
    <name evidence="1" type="ORF">MUK42_27950</name>
</gene>
<reference evidence="1" key="1">
    <citation type="submission" date="2022-05" db="EMBL/GenBank/DDBJ databases">
        <title>The Musa troglodytarum L. genome provides insights into the mechanism of non-climacteric behaviour and enrichment of carotenoids.</title>
        <authorList>
            <person name="Wang J."/>
        </authorList>
    </citation>
    <scope>NUCLEOTIDE SEQUENCE</scope>
    <source>
        <tissue evidence="1">Leaf</tissue>
    </source>
</reference>
<name>A0A9E7JNE6_9LILI</name>
<keyword evidence="2" id="KW-1185">Reference proteome</keyword>
<evidence type="ECO:0000313" key="1">
    <source>
        <dbReference type="EMBL" id="URD87495.1"/>
    </source>
</evidence>
<organism evidence="1 2">
    <name type="scientific">Musa troglodytarum</name>
    <name type="common">fe'i banana</name>
    <dbReference type="NCBI Taxonomy" id="320322"/>
    <lineage>
        <taxon>Eukaryota</taxon>
        <taxon>Viridiplantae</taxon>
        <taxon>Streptophyta</taxon>
        <taxon>Embryophyta</taxon>
        <taxon>Tracheophyta</taxon>
        <taxon>Spermatophyta</taxon>
        <taxon>Magnoliopsida</taxon>
        <taxon>Liliopsida</taxon>
        <taxon>Zingiberales</taxon>
        <taxon>Musaceae</taxon>
        <taxon>Musa</taxon>
    </lineage>
</organism>
<dbReference type="EMBL" id="CP097504">
    <property type="protein sequence ID" value="URD87495.1"/>
    <property type="molecule type" value="Genomic_DNA"/>
</dbReference>
<dbReference type="Proteomes" id="UP001055439">
    <property type="component" value="Chromosome 2"/>
</dbReference>
<dbReference type="AlphaFoldDB" id="A0A9E7JNE6"/>
<protein>
    <submittedName>
        <fullName evidence="1">Uncharacterized protein</fullName>
    </submittedName>
</protein>
<dbReference type="OrthoDB" id="406505at2759"/>
<sequence>MTLVATTVFLDTPEVSRIENGPGNGVPEFSFHTAPNEGCMGVHEPPCCKSTAEISPSPSTNSMSTAKKFGLDPLSTLKVMRKPG</sequence>
<accession>A0A9E7JNE6</accession>